<dbReference type="Gene3D" id="3.40.50.2000">
    <property type="entry name" value="Glycogen Phosphorylase B"/>
    <property type="match status" value="2"/>
</dbReference>
<dbReference type="Gene3D" id="1.50.10.20">
    <property type="match status" value="1"/>
</dbReference>
<keyword evidence="3" id="KW-1185">Reference proteome</keyword>
<gene>
    <name evidence="2" type="ORF">GCM10023314_12700</name>
</gene>
<dbReference type="InterPro" id="IPR001296">
    <property type="entry name" value="Glyco_trans_1"/>
</dbReference>
<dbReference type="PANTHER" id="PTHR12526:SF572">
    <property type="entry name" value="BLL5144 PROTEIN"/>
    <property type="match status" value="1"/>
</dbReference>
<dbReference type="Pfam" id="PF00534">
    <property type="entry name" value="Glycos_transf_1"/>
    <property type="match status" value="1"/>
</dbReference>
<dbReference type="EMBL" id="BAABJJ010000013">
    <property type="protein sequence ID" value="GAA4941183.1"/>
    <property type="molecule type" value="Genomic_DNA"/>
</dbReference>
<dbReference type="SUPFAM" id="SSF48208">
    <property type="entry name" value="Six-hairpin glycosidases"/>
    <property type="match status" value="1"/>
</dbReference>
<dbReference type="SUPFAM" id="SSF53756">
    <property type="entry name" value="UDP-Glycosyltransferase/glycogen phosphorylase"/>
    <property type="match status" value="1"/>
</dbReference>
<proteinExistence type="predicted"/>
<evidence type="ECO:0000259" key="1">
    <source>
        <dbReference type="Pfam" id="PF00534"/>
    </source>
</evidence>
<dbReference type="InterPro" id="IPR008928">
    <property type="entry name" value="6-hairpin_glycosidase_sf"/>
</dbReference>
<organism evidence="2 3">
    <name type="scientific">Algibacter agarivorans</name>
    <dbReference type="NCBI Taxonomy" id="1109741"/>
    <lineage>
        <taxon>Bacteria</taxon>
        <taxon>Pseudomonadati</taxon>
        <taxon>Bacteroidota</taxon>
        <taxon>Flavobacteriia</taxon>
        <taxon>Flavobacteriales</taxon>
        <taxon>Flavobacteriaceae</taxon>
        <taxon>Algibacter</taxon>
    </lineage>
</organism>
<protein>
    <submittedName>
        <fullName evidence="2">Glycosyltransferase family 4 protein</fullName>
    </submittedName>
</protein>
<evidence type="ECO:0000313" key="3">
    <source>
        <dbReference type="Proteomes" id="UP001501302"/>
    </source>
</evidence>
<reference evidence="3" key="1">
    <citation type="journal article" date="2019" name="Int. J. Syst. Evol. Microbiol.">
        <title>The Global Catalogue of Microorganisms (GCM) 10K type strain sequencing project: providing services to taxonomists for standard genome sequencing and annotation.</title>
        <authorList>
            <consortium name="The Broad Institute Genomics Platform"/>
            <consortium name="The Broad Institute Genome Sequencing Center for Infectious Disease"/>
            <person name="Wu L."/>
            <person name="Ma J."/>
        </authorList>
    </citation>
    <scope>NUCLEOTIDE SEQUENCE [LARGE SCALE GENOMIC DNA]</scope>
    <source>
        <strain evidence="3">JCM 18285</strain>
    </source>
</reference>
<dbReference type="RefSeq" id="WP_345190887.1">
    <property type="nucleotide sequence ID" value="NZ_BAABJJ010000013.1"/>
</dbReference>
<name>A0ABP9GM65_9FLAO</name>
<dbReference type="PANTHER" id="PTHR12526">
    <property type="entry name" value="GLYCOSYLTRANSFERASE"/>
    <property type="match status" value="1"/>
</dbReference>
<sequence>MKFLERGIKMLVVGSYPPRKCGIATFSNDTVNAISSMFGSTLPIEVCALQNEEPKLSYGEEVSYILFTSILENYSLIAEKINERNDIGLVCIQHEFGLYGGVHGDYLLAFLLALNKPVITVFHTVLPNPDEKRKKVIQTIETLSDRLIALTNKSKKILVEDYKCAQHKVIIIPHGTHTVLWEQKKALKIKYGYRDKMVLSTFGLLSENKNIETALYALKDVVKKHPNVVYLVIGKTHPEIIKKEGEAYRNRLLEITRKLKLQDHIIFINKYLELKQLLEYLTLSNIYLFTSKDPNQAVSGTLVYALSCGCAVISNPIPHAIEVLKNENGVLLENFGDSNELKYNILDLIENKNKRTKIAKNAFANIRYSTWENVAIKYGLLFGKLTERIEDLRFNLPPIKLNHIQKLTTNHGILQFSNFSEPDINSGYTLDDNARALINMVMHYNLYGKKSVLNYADIYLSFIENIQRDNGWFDNYMNYKLELTKNNYKTNLEDANGRAIWSLGYVIGHQEKLPIGFIQRAEKCLQKTIERIDEINSPRAIAYAIKGLCHYYTTNSDILIKIKVESLANKLLQHYKVNYEEGWHWYEDYLTYANNILPEAMMYSYLMTKNEDYKKIAEITFDFLLSQYFMKRQIKVISNRGWFKKKNERKFHGEQPIEIATTIIALDLFYRITGKIKYKNQLEIAFSWFLGNNHLNQIMYNPENGASYDGLEDTHVNINQGAESTLCFFKAQMIMDKYNRKVTVYSYRKAKSKRQWDHIFPAILNA</sequence>
<accession>A0ABP9GM65</accession>
<dbReference type="Proteomes" id="UP001501302">
    <property type="component" value="Unassembled WGS sequence"/>
</dbReference>
<feature type="domain" description="Glycosyl transferase family 1" evidence="1">
    <location>
        <begin position="195"/>
        <end position="362"/>
    </location>
</feature>
<evidence type="ECO:0000313" key="2">
    <source>
        <dbReference type="EMBL" id="GAA4941183.1"/>
    </source>
</evidence>
<comment type="caution">
    <text evidence="2">The sequence shown here is derived from an EMBL/GenBank/DDBJ whole genome shotgun (WGS) entry which is preliminary data.</text>
</comment>